<name>A0A0E9PKS8_ANGAN</name>
<sequence>MPYLEAASPCIVCLYIPVKELFCRHTHEKTEHNFILKVQETGICEAVTDA</sequence>
<accession>A0A0E9PKS8</accession>
<evidence type="ECO:0000313" key="1">
    <source>
        <dbReference type="EMBL" id="JAH05119.1"/>
    </source>
</evidence>
<protein>
    <submittedName>
        <fullName evidence="1">Uncharacterized protein</fullName>
    </submittedName>
</protein>
<reference evidence="1" key="2">
    <citation type="journal article" date="2015" name="Fish Shellfish Immunol.">
        <title>Early steps in the European eel (Anguilla anguilla)-Vibrio vulnificus interaction in the gills: Role of the RtxA13 toxin.</title>
        <authorList>
            <person name="Callol A."/>
            <person name="Pajuelo D."/>
            <person name="Ebbesson L."/>
            <person name="Teles M."/>
            <person name="MacKenzie S."/>
            <person name="Amaro C."/>
        </authorList>
    </citation>
    <scope>NUCLEOTIDE SEQUENCE</scope>
</reference>
<organism evidence="1">
    <name type="scientific">Anguilla anguilla</name>
    <name type="common">European freshwater eel</name>
    <name type="synonym">Muraena anguilla</name>
    <dbReference type="NCBI Taxonomy" id="7936"/>
    <lineage>
        <taxon>Eukaryota</taxon>
        <taxon>Metazoa</taxon>
        <taxon>Chordata</taxon>
        <taxon>Craniata</taxon>
        <taxon>Vertebrata</taxon>
        <taxon>Euteleostomi</taxon>
        <taxon>Actinopterygii</taxon>
        <taxon>Neopterygii</taxon>
        <taxon>Teleostei</taxon>
        <taxon>Anguilliformes</taxon>
        <taxon>Anguillidae</taxon>
        <taxon>Anguilla</taxon>
    </lineage>
</organism>
<dbReference type="AlphaFoldDB" id="A0A0E9PKS8"/>
<dbReference type="EMBL" id="GBXM01103458">
    <property type="protein sequence ID" value="JAH05119.1"/>
    <property type="molecule type" value="Transcribed_RNA"/>
</dbReference>
<proteinExistence type="predicted"/>
<reference evidence="1" key="1">
    <citation type="submission" date="2014-11" db="EMBL/GenBank/DDBJ databases">
        <authorList>
            <person name="Amaro Gonzalez C."/>
        </authorList>
    </citation>
    <scope>NUCLEOTIDE SEQUENCE</scope>
</reference>